<gene>
    <name evidence="2" type="primary">rip3_3</name>
    <name evidence="2" type="ORF">STSP_68690</name>
</gene>
<dbReference type="STRING" id="1716141.STSP_68690"/>
<keyword evidence="2" id="KW-0482">Metalloprotease</keyword>
<keyword evidence="1" id="KW-0812">Transmembrane</keyword>
<feature type="transmembrane region" description="Helical" evidence="1">
    <location>
        <begin position="47"/>
        <end position="67"/>
    </location>
</feature>
<name>A0A177HGZ1_9ACTN</name>
<comment type="caution">
    <text evidence="2">The sequence shown here is derived from an EMBL/GenBank/DDBJ whole genome shotgun (WGS) entry which is preliminary data.</text>
</comment>
<keyword evidence="2" id="KW-0645">Protease</keyword>
<evidence type="ECO:0000256" key="1">
    <source>
        <dbReference type="SAM" id="Phobius"/>
    </source>
</evidence>
<keyword evidence="1" id="KW-0472">Membrane</keyword>
<feature type="transmembrane region" description="Helical" evidence="1">
    <location>
        <begin position="12"/>
        <end position="32"/>
    </location>
</feature>
<accession>A0A177HGZ1</accession>
<evidence type="ECO:0000313" key="3">
    <source>
        <dbReference type="Proteomes" id="UP000077381"/>
    </source>
</evidence>
<reference evidence="2 3" key="1">
    <citation type="submission" date="2015-12" db="EMBL/GenBank/DDBJ databases">
        <title>Genome sequence of Streptomyces sp. G25.</title>
        <authorList>
            <person name="Poehlein A."/>
            <person name="Roettig A."/>
            <person name="Hiessl S."/>
            <person name="Hauschild P."/>
            <person name="Schauer J."/>
            <person name="Madkour M.H."/>
            <person name="Al-Ansari A.M."/>
            <person name="Almakishah N.H."/>
            <person name="Steinbuechel A."/>
            <person name="Daniel R."/>
        </authorList>
    </citation>
    <scope>NUCLEOTIDE SEQUENCE [LARGE SCALE GENOMIC DNA]</scope>
    <source>
        <strain evidence="3">G25(2015)</strain>
    </source>
</reference>
<keyword evidence="3" id="KW-1185">Reference proteome</keyword>
<dbReference type="PATRIC" id="fig|1716141.3.peg.7267"/>
<keyword evidence="1" id="KW-1133">Transmembrane helix</keyword>
<organism evidence="2 3">
    <name type="scientific">Streptomyces jeddahensis</name>
    <dbReference type="NCBI Taxonomy" id="1716141"/>
    <lineage>
        <taxon>Bacteria</taxon>
        <taxon>Bacillati</taxon>
        <taxon>Actinomycetota</taxon>
        <taxon>Actinomycetes</taxon>
        <taxon>Kitasatosporales</taxon>
        <taxon>Streptomycetaceae</taxon>
        <taxon>Streptomyces</taxon>
    </lineage>
</organism>
<protein>
    <submittedName>
        <fullName evidence="2">Putative zinc metalloprotease Rip3</fullName>
    </submittedName>
</protein>
<dbReference type="EMBL" id="LOHS01000174">
    <property type="protein sequence ID" value="OAH09870.1"/>
    <property type="molecule type" value="Genomic_DNA"/>
</dbReference>
<dbReference type="GO" id="GO:0008237">
    <property type="term" value="F:metallopeptidase activity"/>
    <property type="evidence" value="ECO:0007669"/>
    <property type="project" value="UniProtKB-KW"/>
</dbReference>
<sequence>MNNSVQIGRILGVPLRIHWTAPLLVILLGYTLGRHTLPASVPGQSTMVYSLAGVAGSLLLLGSLLAHELAHAITARRKCLALDVPSASLSVLRPMGVGIGTACTTCNAVPIRDA</sequence>
<dbReference type="GO" id="GO:0006508">
    <property type="term" value="P:proteolysis"/>
    <property type="evidence" value="ECO:0007669"/>
    <property type="project" value="UniProtKB-KW"/>
</dbReference>
<evidence type="ECO:0000313" key="2">
    <source>
        <dbReference type="EMBL" id="OAH09870.1"/>
    </source>
</evidence>
<proteinExistence type="predicted"/>
<dbReference type="Proteomes" id="UP000077381">
    <property type="component" value="Unassembled WGS sequence"/>
</dbReference>
<keyword evidence="2" id="KW-0378">Hydrolase</keyword>
<dbReference type="AlphaFoldDB" id="A0A177HGZ1"/>